<feature type="transmembrane region" description="Helical" evidence="1">
    <location>
        <begin position="436"/>
        <end position="455"/>
    </location>
</feature>
<feature type="transmembrane region" description="Helical" evidence="1">
    <location>
        <begin position="386"/>
        <end position="408"/>
    </location>
</feature>
<keyword evidence="1" id="KW-0472">Membrane</keyword>
<keyword evidence="3" id="KW-0378">Hydrolase</keyword>
<proteinExistence type="predicted"/>
<evidence type="ECO:0000313" key="3">
    <source>
        <dbReference type="EMBL" id="MCT7313276.1"/>
    </source>
</evidence>
<dbReference type="PANTHER" id="PTHR36435">
    <property type="entry name" value="SLR1288 PROTEIN"/>
    <property type="match status" value="1"/>
</dbReference>
<sequence>MVHPERRLRMLLRIFGIIFVAFSAVSSASALTKVETLRSPDLAVAQVQNLERQGYEEMLSAYRQALQESPREASLAIAQCTFIQRFAWAEDSTWSDAASKDFEACQTVLEAQYASDPEASLFPLEHRYGKAAVSYGQLLLARASAWTPAQRARLHAALSKAYGTTQDEQQSGQQAVLAVQLDPRSDRLVTAIRHLAKNGEVGYATKLLGVAPLSQNVWQEAMRIKTALEVLPAAAARDELRRAQMAGLKIDAYTAAKVLRSAGDLAGAQRALNDSTLPRANETSEMRQLRLDVAIGARDSGALADVLLTGLAKAEPMQKLGYAYAHMLVLDPKMIFRGDLLTLLTFPLSYALFLALVPGILCFPTHYRGTVRTRLGKPSVPLFERIGLRHAWFGFAVFIGALLLVPMFRFGVSSDAFIGAGVLSAEQEHQIVKAEIWTLGLSAVGLLWIAARFSWREWLGSRDRVEAWILIGVCVLGLILFLFVRSRLAGPFATPTGMRATWVNAIVMGANAMGGLPLALLLVAVLVPACEEVVFRGCLLGGLSRHISFGWANFWQSALFSAMHWDADHMTFFFVLALLAGWMARRTNGLAAPILLHATNNAFFVLAALR</sequence>
<keyword evidence="1" id="KW-1133">Transmembrane helix</keyword>
<evidence type="ECO:0000256" key="1">
    <source>
        <dbReference type="SAM" id="Phobius"/>
    </source>
</evidence>
<organism evidence="3 4">
    <name type="scientific">Ralstonia mojiangensis</name>
    <dbReference type="NCBI Taxonomy" id="2953895"/>
    <lineage>
        <taxon>Bacteria</taxon>
        <taxon>Pseudomonadati</taxon>
        <taxon>Pseudomonadota</taxon>
        <taxon>Betaproteobacteria</taxon>
        <taxon>Burkholderiales</taxon>
        <taxon>Burkholderiaceae</taxon>
        <taxon>Ralstonia</taxon>
    </lineage>
</organism>
<feature type="transmembrane region" description="Helical" evidence="1">
    <location>
        <begin position="505"/>
        <end position="527"/>
    </location>
</feature>
<dbReference type="GO" id="GO:0008237">
    <property type="term" value="F:metallopeptidase activity"/>
    <property type="evidence" value="ECO:0007669"/>
    <property type="project" value="UniProtKB-KW"/>
</dbReference>
<dbReference type="PANTHER" id="PTHR36435:SF1">
    <property type="entry name" value="CAAX AMINO TERMINAL PROTEASE FAMILY PROTEIN"/>
    <property type="match status" value="1"/>
</dbReference>
<gene>
    <name evidence="3" type="ORF">N5J06_20065</name>
</gene>
<evidence type="ECO:0000259" key="2">
    <source>
        <dbReference type="Pfam" id="PF02517"/>
    </source>
</evidence>
<keyword evidence="4" id="KW-1185">Reference proteome</keyword>
<comment type="caution">
    <text evidence="3">The sequence shown here is derived from an EMBL/GenBank/DDBJ whole genome shotgun (WGS) entry which is preliminary data.</text>
</comment>
<dbReference type="RefSeq" id="WP_260785023.1">
    <property type="nucleotide sequence ID" value="NZ_JAOCQI010000003.1"/>
</dbReference>
<dbReference type="Pfam" id="PF02517">
    <property type="entry name" value="Rce1-like"/>
    <property type="match status" value="1"/>
</dbReference>
<dbReference type="InterPro" id="IPR052710">
    <property type="entry name" value="CAAX_protease"/>
</dbReference>
<evidence type="ECO:0000313" key="4">
    <source>
        <dbReference type="Proteomes" id="UP001164420"/>
    </source>
</evidence>
<dbReference type="Proteomes" id="UP001164420">
    <property type="component" value="Unassembled WGS sequence"/>
</dbReference>
<reference evidence="3 4" key="1">
    <citation type="journal article" date="2023" name="Front. Microbiol.">
        <title>Ralstonia chuxiongensis sp. nov., Ralstonia mojiangensis sp. nov., and Ralstonia soli sp. nov., isolated from tobacco fields, are three novel species in the family Burkholderiaceae.</title>
        <authorList>
            <person name="Lu C.H."/>
            <person name="Zhang Y.Y."/>
            <person name="Jiang N."/>
            <person name="Chen W."/>
            <person name="Shao X."/>
            <person name="Zhao Z.M."/>
            <person name="Lu W.L."/>
            <person name="Hu X."/>
            <person name="Xi Y.X."/>
            <person name="Zou S.Y."/>
            <person name="Wei Q.J."/>
            <person name="Lin Z.L."/>
            <person name="Gong L."/>
            <person name="Gai X.T."/>
            <person name="Zhang L.Q."/>
            <person name="Li J.Y."/>
            <person name="Jin Y."/>
            <person name="Xia Z.Y."/>
        </authorList>
    </citation>
    <scope>NUCLEOTIDE SEQUENCE [LARGE SCALE GENOMIC DNA]</scope>
    <source>
        <strain evidence="3 4">22TCJT01-1</strain>
    </source>
</reference>
<keyword evidence="3" id="KW-0645">Protease</keyword>
<name>A0ABT2LCZ5_9RALS</name>
<protein>
    <submittedName>
        <fullName evidence="3">CPBP family intramembrane metalloprotease</fullName>
    </submittedName>
</protein>
<feature type="transmembrane region" description="Helical" evidence="1">
    <location>
        <begin position="340"/>
        <end position="365"/>
    </location>
</feature>
<dbReference type="InterPro" id="IPR003675">
    <property type="entry name" value="Rce1/LyrA-like_dom"/>
</dbReference>
<accession>A0ABT2LCZ5</accession>
<dbReference type="EMBL" id="JAOCQI010000003">
    <property type="protein sequence ID" value="MCT7313276.1"/>
    <property type="molecule type" value="Genomic_DNA"/>
</dbReference>
<feature type="transmembrane region" description="Helical" evidence="1">
    <location>
        <begin position="567"/>
        <end position="584"/>
    </location>
</feature>
<keyword evidence="3" id="KW-0482">Metalloprotease</keyword>
<keyword evidence="1" id="KW-0812">Transmembrane</keyword>
<feature type="domain" description="CAAX prenyl protease 2/Lysostaphin resistance protein A-like" evidence="2">
    <location>
        <begin position="517"/>
        <end position="603"/>
    </location>
</feature>
<feature type="transmembrane region" description="Helical" evidence="1">
    <location>
        <begin position="467"/>
        <end position="485"/>
    </location>
</feature>